<dbReference type="Gene3D" id="2.40.260.10">
    <property type="entry name" value="Sortase"/>
    <property type="match status" value="1"/>
</dbReference>
<dbReference type="AlphaFoldDB" id="A0AAE3ADB7"/>
<feature type="active site" description="Acyl-thioester intermediate" evidence="2">
    <location>
        <position position="243"/>
    </location>
</feature>
<sequence length="262" mass="29625">MKKPVYYVILALLVGVFLFAAYKVGSYYLEKYRSDKVISEANRFVTLPGDSDNNDPTQDPSGDPECPTVQFDELLKTNGDVIAWIYGANTHINYPVVQGSDNDYYLRHLLDGTWNDNGSIFMDCANSADFSDQNSLIYGHNMTSGAMFSNLVKYKQQAYYDQHPYLYMLTPQQSYKLHLFAGVIVDASGYILDGNGQVAYSDCRVYQFQLTQEFLQQMVNHSTFRSTTGVPSADSHIVTLSTCTYEFKNVRYVVLGVLEPIQ</sequence>
<keyword evidence="3" id="KW-0472">Membrane</keyword>
<accession>A0AAE3ADB7</accession>
<dbReference type="InterPro" id="IPR023365">
    <property type="entry name" value="Sortase_dom-sf"/>
</dbReference>
<dbReference type="CDD" id="cd05826">
    <property type="entry name" value="Sortase_B"/>
    <property type="match status" value="1"/>
</dbReference>
<comment type="caution">
    <text evidence="4">The sequence shown here is derived from an EMBL/GenBank/DDBJ whole genome shotgun (WGS) entry which is preliminary data.</text>
</comment>
<name>A0AAE3ADB7_9FIRM</name>
<organism evidence="4 5">
    <name type="scientific">Brotocaccenecus cirricatena</name>
    <dbReference type="NCBI Taxonomy" id="3064195"/>
    <lineage>
        <taxon>Bacteria</taxon>
        <taxon>Bacillati</taxon>
        <taxon>Bacillota</taxon>
        <taxon>Clostridia</taxon>
        <taxon>Eubacteriales</taxon>
        <taxon>Oscillospiraceae</taxon>
        <taxon>Brotocaccenecus</taxon>
    </lineage>
</organism>
<dbReference type="Pfam" id="PF04203">
    <property type="entry name" value="Sortase"/>
    <property type="match status" value="1"/>
</dbReference>
<evidence type="ECO:0000256" key="1">
    <source>
        <dbReference type="ARBA" id="ARBA00022801"/>
    </source>
</evidence>
<dbReference type="RefSeq" id="WP_302929288.1">
    <property type="nucleotide sequence ID" value="NZ_JAJEPW010000034.1"/>
</dbReference>
<dbReference type="InterPro" id="IPR005754">
    <property type="entry name" value="Sortase"/>
</dbReference>
<keyword evidence="3" id="KW-1133">Transmembrane helix</keyword>
<dbReference type="SUPFAM" id="SSF63817">
    <property type="entry name" value="Sortase"/>
    <property type="match status" value="1"/>
</dbReference>
<evidence type="ECO:0000313" key="5">
    <source>
        <dbReference type="Proteomes" id="UP001199319"/>
    </source>
</evidence>
<dbReference type="GO" id="GO:0016787">
    <property type="term" value="F:hydrolase activity"/>
    <property type="evidence" value="ECO:0007669"/>
    <property type="project" value="UniProtKB-KW"/>
</dbReference>
<evidence type="ECO:0000256" key="2">
    <source>
        <dbReference type="PIRSR" id="PIRSR605754-1"/>
    </source>
</evidence>
<keyword evidence="3" id="KW-0812">Transmembrane</keyword>
<reference evidence="4" key="1">
    <citation type="submission" date="2021-10" db="EMBL/GenBank/DDBJ databases">
        <title>Anaerobic single-cell dispensing facilitates the cultivation of human gut bacteria.</title>
        <authorList>
            <person name="Afrizal A."/>
        </authorList>
    </citation>
    <scope>NUCLEOTIDE SEQUENCE</scope>
    <source>
        <strain evidence="4">CLA-AA-H272</strain>
    </source>
</reference>
<keyword evidence="1 4" id="KW-0378">Hydrolase</keyword>
<evidence type="ECO:0000313" key="4">
    <source>
        <dbReference type="EMBL" id="MCC2130059.1"/>
    </source>
</evidence>
<protein>
    <submittedName>
        <fullName evidence="4">Class B sortase</fullName>
        <ecNumber evidence="4">3.4.22.71</ecNumber>
    </submittedName>
</protein>
<dbReference type="Proteomes" id="UP001199319">
    <property type="component" value="Unassembled WGS sequence"/>
</dbReference>
<dbReference type="InterPro" id="IPR009835">
    <property type="entry name" value="SrtB"/>
</dbReference>
<keyword evidence="5" id="KW-1185">Reference proteome</keyword>
<feature type="transmembrane region" description="Helical" evidence="3">
    <location>
        <begin position="6"/>
        <end position="29"/>
    </location>
</feature>
<feature type="active site" description="Proton donor/acceptor" evidence="2">
    <location>
        <position position="140"/>
    </location>
</feature>
<dbReference type="NCBIfam" id="TIGR03064">
    <property type="entry name" value="sortase_srtB"/>
    <property type="match status" value="1"/>
</dbReference>
<evidence type="ECO:0000256" key="3">
    <source>
        <dbReference type="SAM" id="Phobius"/>
    </source>
</evidence>
<gene>
    <name evidence="4" type="primary">srtB</name>
    <name evidence="4" type="ORF">LKD37_11135</name>
</gene>
<dbReference type="EC" id="3.4.22.71" evidence="4"/>
<proteinExistence type="predicted"/>
<dbReference type="EMBL" id="JAJEPW010000034">
    <property type="protein sequence ID" value="MCC2130059.1"/>
    <property type="molecule type" value="Genomic_DNA"/>
</dbReference>